<name>A0A419B1B7_PECCA</name>
<evidence type="ECO:0000313" key="2">
    <source>
        <dbReference type="Proteomes" id="UP000283655"/>
    </source>
</evidence>
<gene>
    <name evidence="1" type="ORF">D5071_01735</name>
</gene>
<dbReference type="Proteomes" id="UP000283655">
    <property type="component" value="Unassembled WGS sequence"/>
</dbReference>
<organism evidence="1 2">
    <name type="scientific">Pectobacterium carotovorum</name>
    <name type="common">Erwinia carotovora</name>
    <dbReference type="NCBI Taxonomy" id="554"/>
    <lineage>
        <taxon>Bacteria</taxon>
        <taxon>Pseudomonadati</taxon>
        <taxon>Pseudomonadota</taxon>
        <taxon>Gammaproteobacteria</taxon>
        <taxon>Enterobacterales</taxon>
        <taxon>Pectobacteriaceae</taxon>
        <taxon>Pectobacterium</taxon>
    </lineage>
</organism>
<dbReference type="AlphaFoldDB" id="A0A419B1B7"/>
<dbReference type="EMBL" id="QZDH01000004">
    <property type="protein sequence ID" value="RJL55237.1"/>
    <property type="molecule type" value="Genomic_DNA"/>
</dbReference>
<protein>
    <submittedName>
        <fullName evidence="1">Uncharacterized protein</fullName>
    </submittedName>
</protein>
<sequence length="105" mass="11931">MLFLKGEAARFNCEKERFLLHLSIELTGLKTDCDRRNIPIARTSATLYPSYFKLLVRWLPLLTPVTYLSKLLGIRAVAAFTQLELFRVYNSLLSIRAAGEISANP</sequence>
<proteinExistence type="predicted"/>
<evidence type="ECO:0000313" key="1">
    <source>
        <dbReference type="EMBL" id="RJL55237.1"/>
    </source>
</evidence>
<reference evidence="1 2" key="1">
    <citation type="submission" date="2018-09" db="EMBL/GenBank/DDBJ databases">
        <title>Phylogenetic diversity of Pectobacterium and Dickeya strains causing blackleg disease of potato in Morocco.</title>
        <authorList>
            <person name="Oulghazi S."/>
            <person name="Moumni M."/>
            <person name="Faure D."/>
        </authorList>
    </citation>
    <scope>NUCLEOTIDE SEQUENCE [LARGE SCALE GENOMIC DNA]</scope>
    <source>
        <strain evidence="1 2">S1.15.11.2D</strain>
    </source>
</reference>
<accession>A0A419B1B7</accession>
<comment type="caution">
    <text evidence="1">The sequence shown here is derived from an EMBL/GenBank/DDBJ whole genome shotgun (WGS) entry which is preliminary data.</text>
</comment>